<dbReference type="Pfam" id="PF00082">
    <property type="entry name" value="Peptidase_S8"/>
    <property type="match status" value="1"/>
</dbReference>
<dbReference type="InterPro" id="IPR037045">
    <property type="entry name" value="S8pro/Inhibitor_I9_sf"/>
</dbReference>
<dbReference type="PRINTS" id="PR00723">
    <property type="entry name" value="SUBTILISIN"/>
</dbReference>
<sequence>MRLSNATLCLVSFIIFSCLQSPAFAVKRPYVVYLGGHSHGIQSSSVDLDAVTESHYHFLGSFLGGHEHAREAIFYSYTRHINGFAAHLDDEVAAQIARHPKVVSLFLNKGRKLHTTRSWDFLGLDHNGVVPSNSIWNKTRYGEDTIIGNLDTGVWPESKSFSDDGYGPIPSKWKGICQNQKDAGFHCNRKNVACVQTAEVKFRKLIGARYFNKGYASVVGKLNSSFDTPRDKEGHGTHTLSTAGGNMVPRASVFGFGKGTAKGGSPRARVAAYKVCWPPVSGNECFDADILAAFDVAIQDGVDVLSVSLGGDPTAFFNDSVAIGSFHAIKHGIVVVCSAGNSGPADGTVSNISPWQITVGASTMDREFRSVVVLGNNMHYKVISSLPSSLVTEDQNDKYPLTNTYVSFLKGQSLSSKVLPDKFFPLLSAADAKLANASIQNATLCQAGALDPKKVTGKILVCLRGKNARVDKGQQAALAGAVGMILANDFLTGNEIIADAHLLPASHINYTDGLAVFAYINSTKNPMARIMPVTTLIGTMPAPFMAAFSSKGPNTITPEILKPDITAPGVSVIAAYTEAEAPTNEDFDKRRVQFNSVSGTSMSCPHVSGIVGLLKTRYPNWSPAAIKSAIMTSATTLDNANEPILNASYIKAGPFSYGSGHIQPNLAMDPGLVYDLSTKDYLNFLCTLGYNDTLISTFSQDNYKCPGSINLANFNYPSITIPNLVGSITVTRTVKNVGTPGTYRAQVQKPVGISVKVKPKKLKFKKVGEEKTFIVSLKVKKGEAIKEYVYGQLIWSDHVHYVRSPIVVKAV</sequence>
<dbReference type="EMBL" id="SMMG02000010">
    <property type="protein sequence ID" value="KAA3459233.1"/>
    <property type="molecule type" value="Genomic_DNA"/>
</dbReference>
<feature type="active site" description="Charge relay system" evidence="7 8">
    <location>
        <position position="235"/>
    </location>
</feature>
<dbReference type="OrthoDB" id="206201at2759"/>
<comment type="similarity">
    <text evidence="1 8">Belongs to the peptidase S8 family.</text>
</comment>
<feature type="domain" description="PA" evidence="11">
    <location>
        <begin position="433"/>
        <end position="515"/>
    </location>
</feature>
<dbReference type="FunFam" id="3.50.30.30:FF:000005">
    <property type="entry name" value="subtilisin-like protease SBT1.5"/>
    <property type="match status" value="1"/>
</dbReference>
<dbReference type="CDD" id="cd02120">
    <property type="entry name" value="PA_subtilisin_like"/>
    <property type="match status" value="1"/>
</dbReference>
<comment type="caution">
    <text evidence="14">The sequence shown here is derived from an EMBL/GenBank/DDBJ whole genome shotgun (WGS) entry which is preliminary data.</text>
</comment>
<dbReference type="PROSITE" id="PS51257">
    <property type="entry name" value="PROKAR_LIPOPROTEIN"/>
    <property type="match status" value="1"/>
</dbReference>
<dbReference type="PANTHER" id="PTHR10795">
    <property type="entry name" value="PROPROTEIN CONVERTASE SUBTILISIN/KEXIN"/>
    <property type="match status" value="1"/>
</dbReference>
<organism evidence="14 15">
    <name type="scientific">Gossypium australe</name>
    <dbReference type="NCBI Taxonomy" id="47621"/>
    <lineage>
        <taxon>Eukaryota</taxon>
        <taxon>Viridiplantae</taxon>
        <taxon>Streptophyta</taxon>
        <taxon>Embryophyta</taxon>
        <taxon>Tracheophyta</taxon>
        <taxon>Spermatophyta</taxon>
        <taxon>Magnoliopsida</taxon>
        <taxon>eudicotyledons</taxon>
        <taxon>Gunneridae</taxon>
        <taxon>Pentapetalae</taxon>
        <taxon>rosids</taxon>
        <taxon>malvids</taxon>
        <taxon>Malvales</taxon>
        <taxon>Malvaceae</taxon>
        <taxon>Malvoideae</taxon>
        <taxon>Gossypium</taxon>
    </lineage>
</organism>
<dbReference type="PROSITE" id="PS00138">
    <property type="entry name" value="SUBTILASE_SER"/>
    <property type="match status" value="1"/>
</dbReference>
<evidence type="ECO:0000313" key="14">
    <source>
        <dbReference type="EMBL" id="KAA3459233.1"/>
    </source>
</evidence>
<evidence type="ECO:0000313" key="15">
    <source>
        <dbReference type="Proteomes" id="UP000325315"/>
    </source>
</evidence>
<feature type="chain" id="PRO_5022761567" evidence="9">
    <location>
        <begin position="26"/>
        <end position="811"/>
    </location>
</feature>
<dbReference type="Pfam" id="PF02225">
    <property type="entry name" value="PA"/>
    <property type="match status" value="1"/>
</dbReference>
<feature type="signal peptide" evidence="9">
    <location>
        <begin position="1"/>
        <end position="25"/>
    </location>
</feature>
<keyword evidence="3 9" id="KW-0732">Signal</keyword>
<dbReference type="Proteomes" id="UP000325315">
    <property type="component" value="Unassembled WGS sequence"/>
</dbReference>
<keyword evidence="5 8" id="KW-0720">Serine protease</keyword>
<keyword evidence="2 8" id="KW-0645">Protease</keyword>
<feature type="domain" description="Inhibitor I9" evidence="12">
    <location>
        <begin position="30"/>
        <end position="114"/>
    </location>
</feature>
<dbReference type="InterPro" id="IPR000209">
    <property type="entry name" value="Peptidase_S8/S53_dom"/>
</dbReference>
<evidence type="ECO:0000256" key="4">
    <source>
        <dbReference type="ARBA" id="ARBA00022801"/>
    </source>
</evidence>
<accession>A0A5B6UPA7</accession>
<dbReference type="InterPro" id="IPR041469">
    <property type="entry name" value="Subtilisin-like_FN3"/>
</dbReference>
<dbReference type="FunFam" id="2.60.40.2310:FF:000001">
    <property type="entry name" value="Subtilisin-like protease SBT1.5"/>
    <property type="match status" value="1"/>
</dbReference>
<dbReference type="InterPro" id="IPR045051">
    <property type="entry name" value="SBT"/>
</dbReference>
<evidence type="ECO:0000256" key="7">
    <source>
        <dbReference type="PIRSR" id="PIRSR615500-1"/>
    </source>
</evidence>
<feature type="active site" description="Charge relay system" evidence="7 8">
    <location>
        <position position="151"/>
    </location>
</feature>
<dbReference type="Gene3D" id="3.40.50.200">
    <property type="entry name" value="Peptidase S8/S53 domain"/>
    <property type="match status" value="1"/>
</dbReference>
<evidence type="ECO:0000259" key="11">
    <source>
        <dbReference type="Pfam" id="PF02225"/>
    </source>
</evidence>
<dbReference type="InterPro" id="IPR036852">
    <property type="entry name" value="Peptidase_S8/S53_dom_sf"/>
</dbReference>
<evidence type="ECO:0000256" key="5">
    <source>
        <dbReference type="ARBA" id="ARBA00022825"/>
    </source>
</evidence>
<dbReference type="PROSITE" id="PS51892">
    <property type="entry name" value="SUBTILASE"/>
    <property type="match status" value="1"/>
</dbReference>
<dbReference type="Gene3D" id="3.30.70.80">
    <property type="entry name" value="Peptidase S8 propeptide/proteinase inhibitor I9"/>
    <property type="match status" value="1"/>
</dbReference>
<evidence type="ECO:0000259" key="13">
    <source>
        <dbReference type="Pfam" id="PF17766"/>
    </source>
</evidence>
<name>A0A5B6UPA7_9ROSI</name>
<dbReference type="GO" id="GO:0004252">
    <property type="term" value="F:serine-type endopeptidase activity"/>
    <property type="evidence" value="ECO:0007669"/>
    <property type="project" value="UniProtKB-UniRule"/>
</dbReference>
<dbReference type="Gene3D" id="2.60.40.2310">
    <property type="match status" value="1"/>
</dbReference>
<dbReference type="Gene3D" id="3.50.30.30">
    <property type="match status" value="1"/>
</dbReference>
<gene>
    <name evidence="14" type="ORF">EPI10_013742</name>
</gene>
<keyword evidence="6" id="KW-0325">Glycoprotein</keyword>
<proteinExistence type="inferred from homology"/>
<dbReference type="InterPro" id="IPR034197">
    <property type="entry name" value="Peptidases_S8_3"/>
</dbReference>
<dbReference type="SUPFAM" id="SSF52743">
    <property type="entry name" value="Subtilisin-like"/>
    <property type="match status" value="1"/>
</dbReference>
<evidence type="ECO:0000256" key="6">
    <source>
        <dbReference type="ARBA" id="ARBA00023180"/>
    </source>
</evidence>
<keyword evidence="4 8" id="KW-0378">Hydrolase</keyword>
<dbReference type="InterPro" id="IPR023828">
    <property type="entry name" value="Peptidase_S8_Ser-AS"/>
</dbReference>
<protein>
    <submittedName>
        <fullName evidence="14">Subtilisin-like protease SBT5.3</fullName>
    </submittedName>
</protein>
<evidence type="ECO:0000256" key="3">
    <source>
        <dbReference type="ARBA" id="ARBA00022729"/>
    </source>
</evidence>
<dbReference type="Pfam" id="PF17766">
    <property type="entry name" value="fn3_6"/>
    <property type="match status" value="1"/>
</dbReference>
<dbReference type="FunFam" id="3.30.70.80:FF:000002">
    <property type="entry name" value="Subtilisin-like protease SBT5.3"/>
    <property type="match status" value="1"/>
</dbReference>
<dbReference type="InterPro" id="IPR015500">
    <property type="entry name" value="Peptidase_S8_subtilisin-rel"/>
</dbReference>
<evidence type="ECO:0000256" key="1">
    <source>
        <dbReference type="ARBA" id="ARBA00011073"/>
    </source>
</evidence>
<feature type="domain" description="Subtilisin-like protease fibronectin type-III" evidence="13">
    <location>
        <begin position="713"/>
        <end position="808"/>
    </location>
</feature>
<dbReference type="AlphaFoldDB" id="A0A5B6UPA7"/>
<keyword evidence="15" id="KW-1185">Reference proteome</keyword>
<feature type="domain" description="Peptidase S8/S53" evidence="10">
    <location>
        <begin position="142"/>
        <end position="641"/>
    </location>
</feature>
<evidence type="ECO:0000259" key="12">
    <source>
        <dbReference type="Pfam" id="PF05922"/>
    </source>
</evidence>
<dbReference type="SUPFAM" id="SSF52025">
    <property type="entry name" value="PA domain"/>
    <property type="match status" value="1"/>
</dbReference>
<dbReference type="InterPro" id="IPR046450">
    <property type="entry name" value="PA_dom_sf"/>
</dbReference>
<reference evidence="15" key="1">
    <citation type="journal article" date="2019" name="Plant Biotechnol. J.">
        <title>Genome sequencing of the Australian wild diploid species Gossypium australe highlights disease resistance and delayed gland morphogenesis.</title>
        <authorList>
            <person name="Cai Y."/>
            <person name="Cai X."/>
            <person name="Wang Q."/>
            <person name="Wang P."/>
            <person name="Zhang Y."/>
            <person name="Cai C."/>
            <person name="Xu Y."/>
            <person name="Wang K."/>
            <person name="Zhou Z."/>
            <person name="Wang C."/>
            <person name="Geng S."/>
            <person name="Li B."/>
            <person name="Dong Q."/>
            <person name="Hou Y."/>
            <person name="Wang H."/>
            <person name="Ai P."/>
            <person name="Liu Z."/>
            <person name="Yi F."/>
            <person name="Sun M."/>
            <person name="An G."/>
            <person name="Cheng J."/>
            <person name="Zhang Y."/>
            <person name="Shi Q."/>
            <person name="Xie Y."/>
            <person name="Shi X."/>
            <person name="Chang Y."/>
            <person name="Huang F."/>
            <person name="Chen Y."/>
            <person name="Hong S."/>
            <person name="Mi L."/>
            <person name="Sun Q."/>
            <person name="Zhang L."/>
            <person name="Zhou B."/>
            <person name="Peng R."/>
            <person name="Zhang X."/>
            <person name="Liu F."/>
        </authorList>
    </citation>
    <scope>NUCLEOTIDE SEQUENCE [LARGE SCALE GENOMIC DNA]</scope>
    <source>
        <strain evidence="15">cv. PA1801</strain>
    </source>
</reference>
<feature type="active site" description="Charge relay system" evidence="7 8">
    <location>
        <position position="601"/>
    </location>
</feature>
<dbReference type="InterPro" id="IPR003137">
    <property type="entry name" value="PA_domain"/>
</dbReference>
<dbReference type="Pfam" id="PF05922">
    <property type="entry name" value="Inhibitor_I9"/>
    <property type="match status" value="1"/>
</dbReference>
<evidence type="ECO:0000259" key="10">
    <source>
        <dbReference type="Pfam" id="PF00082"/>
    </source>
</evidence>
<dbReference type="CDD" id="cd04852">
    <property type="entry name" value="Peptidases_S8_3"/>
    <property type="match status" value="1"/>
</dbReference>
<dbReference type="InterPro" id="IPR010259">
    <property type="entry name" value="S8pro/Inhibitor_I9"/>
</dbReference>
<evidence type="ECO:0000256" key="9">
    <source>
        <dbReference type="SAM" id="SignalP"/>
    </source>
</evidence>
<dbReference type="FunFam" id="3.40.50.200:FF:000006">
    <property type="entry name" value="Subtilisin-like protease SBT1.5"/>
    <property type="match status" value="1"/>
</dbReference>
<evidence type="ECO:0000256" key="8">
    <source>
        <dbReference type="PROSITE-ProRule" id="PRU01240"/>
    </source>
</evidence>
<evidence type="ECO:0000256" key="2">
    <source>
        <dbReference type="ARBA" id="ARBA00022670"/>
    </source>
</evidence>
<dbReference type="GO" id="GO:0006508">
    <property type="term" value="P:proteolysis"/>
    <property type="evidence" value="ECO:0007669"/>
    <property type="project" value="UniProtKB-KW"/>
</dbReference>